<dbReference type="InterPro" id="IPR027417">
    <property type="entry name" value="P-loop_NTPase"/>
</dbReference>
<comment type="caution">
    <text evidence="11">The sequence shown here is derived from an EMBL/GenBank/DDBJ whole genome shotgun (WGS) entry which is preliminary data.</text>
</comment>
<evidence type="ECO:0000256" key="5">
    <source>
        <dbReference type="ARBA" id="ARBA00022840"/>
    </source>
</evidence>
<reference evidence="11 12" key="1">
    <citation type="submission" date="2015-07" db="EMBL/GenBank/DDBJ databases">
        <title>The genome of Pseudoloma neurophilia, a relevant intracellular parasite of the zebrafish.</title>
        <authorList>
            <person name="Ndikumana S."/>
            <person name="Pelin A."/>
            <person name="Sanders J."/>
            <person name="Corradi N."/>
        </authorList>
    </citation>
    <scope>NUCLEOTIDE SEQUENCE [LARGE SCALE GENOMIC DNA]</scope>
    <source>
        <strain evidence="11 12">MK1</strain>
    </source>
</reference>
<evidence type="ECO:0000259" key="10">
    <source>
        <dbReference type="PROSITE" id="PS50893"/>
    </source>
</evidence>
<dbReference type="Proteomes" id="UP000051530">
    <property type="component" value="Unassembled WGS sequence"/>
</dbReference>
<evidence type="ECO:0000256" key="6">
    <source>
        <dbReference type="ARBA" id="ARBA00022989"/>
    </source>
</evidence>
<dbReference type="AlphaFoldDB" id="A0A0R0LVZ2"/>
<dbReference type="VEuPathDB" id="MicrosporidiaDB:M153_7890002214"/>
<dbReference type="EMBL" id="LGUB01000301">
    <property type="protein sequence ID" value="KRH93539.1"/>
    <property type="molecule type" value="Genomic_DNA"/>
</dbReference>
<feature type="compositionally biased region" description="Basic and acidic residues" evidence="8">
    <location>
        <begin position="1"/>
        <end position="12"/>
    </location>
</feature>
<feature type="transmembrane region" description="Helical" evidence="9">
    <location>
        <begin position="494"/>
        <end position="515"/>
    </location>
</feature>
<sequence>MSENPSKSERSKTTQKTPKISEKPPSNFCLSWKNLDIEVPNKNKRYKEKRIKLVSDASGEIQSGMLAIMGPSGSGKTTLLNALVGRITQGSCTTGQILINGKERDENWLSMIGFVDQDDTIYGKLTAYETIEYSARFRLKNSSKNLKEQIEYIASKLSISHVLDNRMASLSGGERKRVMVAVELITDPQIIFLDEPTSGLDNNTSLKLIKLLKSIADEGKLIILTIHQPDDITAAEFEKLLLLSQGRSIYMGDFKQCQKYLEKYGYKRNELETFSNFAMKILDVEPGVYHESDKTSKLTDMVKNTAYKFDNDVTLKKKKYSNESFVNYRFNLNHFFILLQRRLRLSLYNTKTIISMGVCTILACYILFSAKLTSDFNDNDRKRAKLSPIYDQEGYQHDVPADIKAKLEYLYHFQQFITVGEFLIFSISPITSGSAFVQEYAQVKREIGVNSYSLTSYYLSVLFSEYLINFVPIMIFLIAAFIKFYKVTLSVFNFWPHILLFFTSVPFYLFAGSIFSTFKLSMTVMSIASVLNIVPIPAFFEYFVMLMIEGPIELTWLHLMDFIPKYVISALLSIKLKDIKADAEIPLLDWTDNILKVSHIKKPLNAGKLSDFFDKFRKTARSMVLYKIPYDFMMYIVLALQVILYIFLAILLLGYHTKPPTRYRLNGR</sequence>
<organism evidence="11 12">
    <name type="scientific">Pseudoloma neurophilia</name>
    <dbReference type="NCBI Taxonomy" id="146866"/>
    <lineage>
        <taxon>Eukaryota</taxon>
        <taxon>Fungi</taxon>
        <taxon>Fungi incertae sedis</taxon>
        <taxon>Microsporidia</taxon>
        <taxon>Pseudoloma</taxon>
    </lineage>
</organism>
<dbReference type="Pfam" id="PF00005">
    <property type="entry name" value="ABC_tran"/>
    <property type="match status" value="1"/>
</dbReference>
<accession>A0A0R0LVZ2</accession>
<dbReference type="PANTHER" id="PTHR48041">
    <property type="entry name" value="ABC TRANSPORTER G FAMILY MEMBER 28"/>
    <property type="match status" value="1"/>
</dbReference>
<keyword evidence="4" id="KW-0547">Nucleotide-binding</keyword>
<evidence type="ECO:0000256" key="7">
    <source>
        <dbReference type="ARBA" id="ARBA00023136"/>
    </source>
</evidence>
<dbReference type="SMART" id="SM00382">
    <property type="entry name" value="AAA"/>
    <property type="match status" value="1"/>
</dbReference>
<feature type="transmembrane region" description="Helical" evidence="9">
    <location>
        <begin position="457"/>
        <end position="482"/>
    </location>
</feature>
<keyword evidence="6 9" id="KW-1133">Transmembrane helix</keyword>
<dbReference type="Gene3D" id="3.40.50.300">
    <property type="entry name" value="P-loop containing nucleotide triphosphate hydrolases"/>
    <property type="match status" value="1"/>
</dbReference>
<dbReference type="PROSITE" id="PS00211">
    <property type="entry name" value="ABC_TRANSPORTER_1"/>
    <property type="match status" value="1"/>
</dbReference>
<keyword evidence="12" id="KW-1185">Reference proteome</keyword>
<feature type="transmembrane region" description="Helical" evidence="9">
    <location>
        <begin position="527"/>
        <end position="548"/>
    </location>
</feature>
<dbReference type="GO" id="GO:0042626">
    <property type="term" value="F:ATPase-coupled transmembrane transporter activity"/>
    <property type="evidence" value="ECO:0007669"/>
    <property type="project" value="TreeGrafter"/>
</dbReference>
<dbReference type="InterPro" id="IPR050352">
    <property type="entry name" value="ABCG_transporters"/>
</dbReference>
<feature type="transmembrane region" description="Helical" evidence="9">
    <location>
        <begin position="416"/>
        <end position="437"/>
    </location>
</feature>
<feature type="region of interest" description="Disordered" evidence="8">
    <location>
        <begin position="1"/>
        <end position="26"/>
    </location>
</feature>
<dbReference type="InterPro" id="IPR017871">
    <property type="entry name" value="ABC_transporter-like_CS"/>
</dbReference>
<evidence type="ECO:0000256" key="9">
    <source>
        <dbReference type="SAM" id="Phobius"/>
    </source>
</evidence>
<gene>
    <name evidence="11" type="ORF">M153_7890002214</name>
</gene>
<feature type="transmembrane region" description="Helical" evidence="9">
    <location>
        <begin position="348"/>
        <end position="368"/>
    </location>
</feature>
<keyword evidence="5 11" id="KW-0067">ATP-binding</keyword>
<dbReference type="InterPro" id="IPR003439">
    <property type="entry name" value="ABC_transporter-like_ATP-bd"/>
</dbReference>
<dbReference type="OrthoDB" id="2141921at2759"/>
<proteinExistence type="predicted"/>
<keyword evidence="2" id="KW-0813">Transport</keyword>
<evidence type="ECO:0000256" key="1">
    <source>
        <dbReference type="ARBA" id="ARBA00004141"/>
    </source>
</evidence>
<feature type="domain" description="ABC transporter" evidence="10">
    <location>
        <begin position="37"/>
        <end position="270"/>
    </location>
</feature>
<evidence type="ECO:0000313" key="11">
    <source>
        <dbReference type="EMBL" id="KRH93539.1"/>
    </source>
</evidence>
<evidence type="ECO:0000256" key="4">
    <source>
        <dbReference type="ARBA" id="ARBA00022741"/>
    </source>
</evidence>
<dbReference type="GO" id="GO:0005524">
    <property type="term" value="F:ATP binding"/>
    <property type="evidence" value="ECO:0007669"/>
    <property type="project" value="UniProtKB-KW"/>
</dbReference>
<dbReference type="GO" id="GO:0016887">
    <property type="term" value="F:ATP hydrolysis activity"/>
    <property type="evidence" value="ECO:0007669"/>
    <property type="project" value="InterPro"/>
</dbReference>
<feature type="transmembrane region" description="Helical" evidence="9">
    <location>
        <begin position="632"/>
        <end position="655"/>
    </location>
</feature>
<dbReference type="PROSITE" id="PS50893">
    <property type="entry name" value="ABC_TRANSPORTER_2"/>
    <property type="match status" value="1"/>
</dbReference>
<dbReference type="PANTHER" id="PTHR48041:SF139">
    <property type="entry name" value="PROTEIN SCARLET"/>
    <property type="match status" value="1"/>
</dbReference>
<comment type="subcellular location">
    <subcellularLocation>
        <location evidence="1">Membrane</location>
        <topology evidence="1">Multi-pass membrane protein</topology>
    </subcellularLocation>
</comment>
<evidence type="ECO:0000256" key="2">
    <source>
        <dbReference type="ARBA" id="ARBA00022448"/>
    </source>
</evidence>
<protein>
    <submittedName>
        <fullName evidence="11">ATP-binding Cassette (ABC) Superfamily</fullName>
    </submittedName>
</protein>
<dbReference type="GO" id="GO:0016020">
    <property type="term" value="C:membrane"/>
    <property type="evidence" value="ECO:0007669"/>
    <property type="project" value="UniProtKB-SubCell"/>
</dbReference>
<name>A0A0R0LVZ2_9MICR</name>
<evidence type="ECO:0000256" key="8">
    <source>
        <dbReference type="SAM" id="MobiDB-lite"/>
    </source>
</evidence>
<dbReference type="SUPFAM" id="SSF52540">
    <property type="entry name" value="P-loop containing nucleoside triphosphate hydrolases"/>
    <property type="match status" value="1"/>
</dbReference>
<evidence type="ECO:0000256" key="3">
    <source>
        <dbReference type="ARBA" id="ARBA00022692"/>
    </source>
</evidence>
<keyword evidence="3 9" id="KW-0812">Transmembrane</keyword>
<keyword evidence="7 9" id="KW-0472">Membrane</keyword>
<evidence type="ECO:0000313" key="12">
    <source>
        <dbReference type="Proteomes" id="UP000051530"/>
    </source>
</evidence>
<dbReference type="InterPro" id="IPR003593">
    <property type="entry name" value="AAA+_ATPase"/>
</dbReference>